<accession>A0A6P0HEX6</accession>
<protein>
    <submittedName>
        <fullName evidence="1">Uncharacterized protein</fullName>
    </submittedName>
</protein>
<sequence>MAPDLLGITLWTTFAAGSPIAGLCYGVISALLARGEPERQEAIVSTSEFRT</sequence>
<name>A0A6P0HEX6_9ACTN</name>
<dbReference type="RefSeq" id="WP_163770218.1">
    <property type="nucleotide sequence ID" value="NZ_JAAGXA010000001.1"/>
</dbReference>
<keyword evidence="2" id="KW-1185">Reference proteome</keyword>
<dbReference type="AlphaFoldDB" id="A0A6P0HEX6"/>
<evidence type="ECO:0000313" key="2">
    <source>
        <dbReference type="Proteomes" id="UP000468687"/>
    </source>
</evidence>
<dbReference type="EMBL" id="JAAGXA010000001">
    <property type="protein sequence ID" value="NEN76857.1"/>
    <property type="molecule type" value="Genomic_DNA"/>
</dbReference>
<gene>
    <name evidence="1" type="ORF">G3T38_01040</name>
</gene>
<dbReference type="Proteomes" id="UP000468687">
    <property type="component" value="Unassembled WGS sequence"/>
</dbReference>
<evidence type="ECO:0000313" key="1">
    <source>
        <dbReference type="EMBL" id="NEN76857.1"/>
    </source>
</evidence>
<reference evidence="1 2" key="1">
    <citation type="journal article" date="2014" name="Int. J. Syst. Evol. Microbiol.">
        <title>Nocardioides zeae sp. nov., isolated from the stem of Zea mays.</title>
        <authorList>
            <person name="Glaeser S.P."/>
            <person name="McInroy J.A."/>
            <person name="Busse H.J."/>
            <person name="Kampfer P."/>
        </authorList>
    </citation>
    <scope>NUCLEOTIDE SEQUENCE [LARGE SCALE GENOMIC DNA]</scope>
    <source>
        <strain evidence="1 2">JCM 30728</strain>
    </source>
</reference>
<comment type="caution">
    <text evidence="1">The sequence shown here is derived from an EMBL/GenBank/DDBJ whole genome shotgun (WGS) entry which is preliminary data.</text>
</comment>
<organism evidence="1 2">
    <name type="scientific">Nocardioides zeae</name>
    <dbReference type="NCBI Taxonomy" id="1457234"/>
    <lineage>
        <taxon>Bacteria</taxon>
        <taxon>Bacillati</taxon>
        <taxon>Actinomycetota</taxon>
        <taxon>Actinomycetes</taxon>
        <taxon>Propionibacteriales</taxon>
        <taxon>Nocardioidaceae</taxon>
        <taxon>Nocardioides</taxon>
    </lineage>
</organism>
<proteinExistence type="predicted"/>